<proteinExistence type="predicted"/>
<reference evidence="1" key="1">
    <citation type="submission" date="2018-07" db="EMBL/GenBank/DDBJ databases">
        <authorList>
            <person name="Ashton P.M."/>
            <person name="Dallman T."/>
            <person name="Nair S."/>
            <person name="De Pinna E."/>
            <person name="Peters T."/>
            <person name="Grant K."/>
        </authorList>
    </citation>
    <scope>NUCLEOTIDE SEQUENCE [LARGE SCALE GENOMIC DNA]</scope>
    <source>
        <strain evidence="1">440016</strain>
    </source>
</reference>
<dbReference type="AlphaFoldDB" id="A0A3V2P144"/>
<sequence>MHRFYKRLMRADARISRLFSEECPAILSIGSERRPVMVIFESPDAPVRVPGGGEINDQAPAFSALTEDIKGLSTNCAVELNHEFYRVTHIGADEMGRTRVTLGRGRGTSLPTIEWSKK</sequence>
<comment type="caution">
    <text evidence="1">The sequence shown here is derived from an EMBL/GenBank/DDBJ whole genome shotgun (WGS) entry which is preliminary data.</text>
</comment>
<evidence type="ECO:0000313" key="1">
    <source>
        <dbReference type="EMBL" id="EAA7255904.1"/>
    </source>
</evidence>
<dbReference type="InterPro" id="IPR053734">
    <property type="entry name" value="Phage_Head-Tail_Connect_sf"/>
</dbReference>
<name>A0A3V2P144_SALET</name>
<protein>
    <submittedName>
        <fullName evidence="1">Uncharacterized protein</fullName>
    </submittedName>
</protein>
<dbReference type="GO" id="GO:0019068">
    <property type="term" value="P:virion assembly"/>
    <property type="evidence" value="ECO:0007669"/>
    <property type="project" value="InterPro"/>
</dbReference>
<accession>A0A3V2P144</accession>
<gene>
    <name evidence="1" type="ORF">DSF98_25170</name>
</gene>
<organism evidence="1">
    <name type="scientific">Salmonella enterica I</name>
    <dbReference type="NCBI Taxonomy" id="59201"/>
    <lineage>
        <taxon>Bacteria</taxon>
        <taxon>Pseudomonadati</taxon>
        <taxon>Pseudomonadota</taxon>
        <taxon>Gammaproteobacteria</taxon>
        <taxon>Enterobacterales</taxon>
        <taxon>Enterobacteriaceae</taxon>
        <taxon>Salmonella</taxon>
    </lineage>
</organism>
<dbReference type="SUPFAM" id="SSF69279">
    <property type="entry name" value="Phage tail proteins"/>
    <property type="match status" value="1"/>
</dbReference>
<dbReference type="EMBL" id="AAACIV010000042">
    <property type="protein sequence ID" value="EAA7255904.1"/>
    <property type="molecule type" value="Genomic_DNA"/>
</dbReference>
<dbReference type="Gene3D" id="2.40.10.180">
    <property type="entry name" value="Phage tail proteins"/>
    <property type="match status" value="1"/>
</dbReference>
<dbReference type="Proteomes" id="UP000839682">
    <property type="component" value="Unassembled WGS sequence"/>
</dbReference>